<dbReference type="InterPro" id="IPR036388">
    <property type="entry name" value="WH-like_DNA-bd_sf"/>
</dbReference>
<keyword evidence="7" id="KW-1185">Reference proteome</keyword>
<dbReference type="RefSeq" id="WP_284394536.1">
    <property type="nucleotide sequence ID" value="NZ_BSNG01000008.1"/>
</dbReference>
<organism evidence="6 7">
    <name type="scientific">Devosia yakushimensis</name>
    <dbReference type="NCBI Taxonomy" id="470028"/>
    <lineage>
        <taxon>Bacteria</taxon>
        <taxon>Pseudomonadati</taxon>
        <taxon>Pseudomonadota</taxon>
        <taxon>Alphaproteobacteria</taxon>
        <taxon>Hyphomicrobiales</taxon>
        <taxon>Devosiaceae</taxon>
        <taxon>Devosia</taxon>
    </lineage>
</organism>
<evidence type="ECO:0000259" key="5">
    <source>
        <dbReference type="PROSITE" id="PS50931"/>
    </source>
</evidence>
<dbReference type="PROSITE" id="PS50931">
    <property type="entry name" value="HTH_LYSR"/>
    <property type="match status" value="1"/>
</dbReference>
<sequence>MVRALNLRQIEAFKAVMENGTISRAAEILHVSQPNMSKLIAHLEADTGLQLFDRHKGRLAPTDHAMRLYDEVGRIFSGVRQVENAVEAIRREEQGRIAIGAMSTLANSFVQRATTRFLVSRPSLFCSIHSLSSPWIVDGVIARKLDIGLVSASVDSPNVGLEPLMKHPLVCIMPLEHPLAEKPVVEPHDLDLVPFITFPADTYLGRRIEGLLDAYKVRPQIVLVANVAPTVCEFVSAGVGIALVHPLTLNGLEQRLTIRRFEPEISYHFQLCRNLDSKNAKIIDAFAEDVRHTAADIAQNMLS</sequence>
<evidence type="ECO:0000256" key="1">
    <source>
        <dbReference type="ARBA" id="ARBA00009437"/>
    </source>
</evidence>
<dbReference type="Pfam" id="PF00126">
    <property type="entry name" value="HTH_1"/>
    <property type="match status" value="1"/>
</dbReference>
<dbReference type="InterPro" id="IPR005119">
    <property type="entry name" value="LysR_subst-bd"/>
</dbReference>
<dbReference type="InterPro" id="IPR036390">
    <property type="entry name" value="WH_DNA-bd_sf"/>
</dbReference>
<dbReference type="Pfam" id="PF03466">
    <property type="entry name" value="LysR_substrate"/>
    <property type="match status" value="1"/>
</dbReference>
<dbReference type="PANTHER" id="PTHR30427">
    <property type="entry name" value="TRANSCRIPTIONAL ACTIVATOR PROTEIN LYSR"/>
    <property type="match status" value="1"/>
</dbReference>
<comment type="caution">
    <text evidence="6">The sequence shown here is derived from an EMBL/GenBank/DDBJ whole genome shotgun (WGS) entry which is preliminary data.</text>
</comment>
<reference evidence="6" key="1">
    <citation type="journal article" date="2014" name="Int. J. Syst. Evol. Microbiol.">
        <title>Complete genome of a new Firmicutes species belonging to the dominant human colonic microbiota ('Ruminococcus bicirculans') reveals two chromosomes and a selective capacity to utilize plant glucans.</title>
        <authorList>
            <consortium name="NISC Comparative Sequencing Program"/>
            <person name="Wegmann U."/>
            <person name="Louis P."/>
            <person name="Goesmann A."/>
            <person name="Henrissat B."/>
            <person name="Duncan S.H."/>
            <person name="Flint H.J."/>
        </authorList>
    </citation>
    <scope>NUCLEOTIDE SEQUENCE</scope>
    <source>
        <strain evidence="6">NBRC 103855</strain>
    </source>
</reference>
<dbReference type="Gene3D" id="1.10.10.10">
    <property type="entry name" value="Winged helix-like DNA-binding domain superfamily/Winged helix DNA-binding domain"/>
    <property type="match status" value="1"/>
</dbReference>
<evidence type="ECO:0000313" key="6">
    <source>
        <dbReference type="EMBL" id="GLQ12504.1"/>
    </source>
</evidence>
<dbReference type="SUPFAM" id="SSF53850">
    <property type="entry name" value="Periplasmic binding protein-like II"/>
    <property type="match status" value="1"/>
</dbReference>
<evidence type="ECO:0000256" key="4">
    <source>
        <dbReference type="ARBA" id="ARBA00023163"/>
    </source>
</evidence>
<proteinExistence type="inferred from homology"/>
<dbReference type="PRINTS" id="PR00039">
    <property type="entry name" value="HTHLYSR"/>
</dbReference>
<feature type="domain" description="HTH lysR-type" evidence="5">
    <location>
        <begin position="5"/>
        <end position="62"/>
    </location>
</feature>
<evidence type="ECO:0000256" key="2">
    <source>
        <dbReference type="ARBA" id="ARBA00023015"/>
    </source>
</evidence>
<dbReference type="Gene3D" id="3.40.190.290">
    <property type="match status" value="1"/>
</dbReference>
<keyword evidence="4" id="KW-0804">Transcription</keyword>
<gene>
    <name evidence="6" type="ORF">GCM10007913_44370</name>
</gene>
<dbReference type="InterPro" id="IPR000847">
    <property type="entry name" value="LysR_HTH_N"/>
</dbReference>
<dbReference type="PANTHER" id="PTHR30427:SF1">
    <property type="entry name" value="TRANSCRIPTIONAL ACTIVATOR PROTEIN LYSR"/>
    <property type="match status" value="1"/>
</dbReference>
<dbReference type="EMBL" id="BSNG01000008">
    <property type="protein sequence ID" value="GLQ12504.1"/>
    <property type="molecule type" value="Genomic_DNA"/>
</dbReference>
<name>A0ABQ5UN15_9HYPH</name>
<dbReference type="Proteomes" id="UP001161406">
    <property type="component" value="Unassembled WGS sequence"/>
</dbReference>
<reference evidence="6" key="2">
    <citation type="submission" date="2023-01" db="EMBL/GenBank/DDBJ databases">
        <title>Draft genome sequence of Devosia yakushimensis strain NBRC 103855.</title>
        <authorList>
            <person name="Sun Q."/>
            <person name="Mori K."/>
        </authorList>
    </citation>
    <scope>NUCLEOTIDE SEQUENCE</scope>
    <source>
        <strain evidence="6">NBRC 103855</strain>
    </source>
</reference>
<protein>
    <submittedName>
        <fullName evidence="6">LysR family transcriptional regulator</fullName>
    </submittedName>
</protein>
<dbReference type="SUPFAM" id="SSF46785">
    <property type="entry name" value="Winged helix' DNA-binding domain"/>
    <property type="match status" value="1"/>
</dbReference>
<keyword evidence="3" id="KW-0238">DNA-binding</keyword>
<accession>A0ABQ5UN15</accession>
<keyword evidence="2" id="KW-0805">Transcription regulation</keyword>
<evidence type="ECO:0000313" key="7">
    <source>
        <dbReference type="Proteomes" id="UP001161406"/>
    </source>
</evidence>
<comment type="similarity">
    <text evidence="1">Belongs to the LysR transcriptional regulatory family.</text>
</comment>
<evidence type="ECO:0000256" key="3">
    <source>
        <dbReference type="ARBA" id="ARBA00023125"/>
    </source>
</evidence>